<keyword evidence="2" id="KW-0812">Transmembrane</keyword>
<dbReference type="PANTHER" id="PTHR30411">
    <property type="entry name" value="CYTOPLASMIC PROTEIN"/>
    <property type="match status" value="1"/>
</dbReference>
<feature type="transmembrane region" description="Helical" evidence="2">
    <location>
        <begin position="715"/>
        <end position="736"/>
    </location>
</feature>
<accession>A0AA36HT85</accession>
<evidence type="ECO:0000256" key="1">
    <source>
        <dbReference type="SAM" id="MobiDB-lite"/>
    </source>
</evidence>
<feature type="domain" description="Sphingomyelin synthase-like" evidence="3">
    <location>
        <begin position="676"/>
        <end position="757"/>
    </location>
</feature>
<dbReference type="SUPFAM" id="SSF55826">
    <property type="entry name" value="YbaK/ProRS associated domain"/>
    <property type="match status" value="1"/>
</dbReference>
<keyword evidence="2" id="KW-0472">Membrane</keyword>
<evidence type="ECO:0000313" key="5">
    <source>
        <dbReference type="Proteomes" id="UP001178507"/>
    </source>
</evidence>
<dbReference type="AlphaFoldDB" id="A0AA36HT85"/>
<feature type="transmembrane region" description="Helical" evidence="2">
    <location>
        <begin position="568"/>
        <end position="587"/>
    </location>
</feature>
<feature type="transmembrane region" description="Helical" evidence="2">
    <location>
        <begin position="748"/>
        <end position="770"/>
    </location>
</feature>
<evidence type="ECO:0000256" key="2">
    <source>
        <dbReference type="SAM" id="Phobius"/>
    </source>
</evidence>
<protein>
    <recommendedName>
        <fullName evidence="3">Sphingomyelin synthase-like domain-containing protein</fullName>
    </recommendedName>
</protein>
<dbReference type="GO" id="GO:0002161">
    <property type="term" value="F:aminoacyl-tRNA deacylase activity"/>
    <property type="evidence" value="ECO:0007669"/>
    <property type="project" value="InterPro"/>
</dbReference>
<dbReference type="InterPro" id="IPR036754">
    <property type="entry name" value="YbaK/aa-tRNA-synt-asso_dom_sf"/>
</dbReference>
<dbReference type="InterPro" id="IPR025749">
    <property type="entry name" value="Sphingomyelin_synth-like_dom"/>
</dbReference>
<sequence length="835" mass="93350">MISLELLRSCGVPLVTKEAAVLQPKRCSDIPGDQSTLPEPLKQHGHPKPQLAQQLERSEITAVQSRVEEEARRLGLEAKLLAVEAEPPYYEQSLEWRRDRLGASSVEELCKSVVLENTKEAGAESGRVRCVLVIVQYVGKLHKEKLIKVVQALEASRGLPPLGKKQYNMRLLEGTACQEMTGFGHNAVTPLGLDLPMILSDAIAQLPSGKFWLGGGHVDLKLRLNVGEAVEALRLTVADVTYKKNYKLEKAEAVLLRCTRHAEERSGAWLVKYLNHISQVRMKQSRDVEAMEMMYEIESLANFPMHEPGASEFYETLFRNMSSSLRRMGREDDAAVYFIKMAEATHYHKKQLDWMDLWDLGILIANRAYQAGRWPEFYKSREIIAEAAGQVHAKMAEGGDAPQHIQLKVKDQQGSEVQFKPLGAARCWDAELDVKGRDGRELKPIQKDMSSSDRSDESEVDSDGFRATVAKTAKSFVGGHTVVKWVIPFVLVGISSVVCMWLLHIATFYYVKGIIRFEAAFKPDPTYKEDAVTAKLFSPGLSEKDVSFGSLQDPIEAQLGFQDVPIKALDLIAAVFPMIWGVTVIYLQDVQAWTKVLLCHSVLAFGKGVFGATTIIPDSIGWANCKKRLGPEGLQYFESEVPEPAKHGLWATLMAILGIELMGPHQDRIGAGMRFCADMLYSGHTYFTILYILGLCELLRLASPKFIKNPTKRSIFLGIVYTLCIAQQCLEITLVLRNRFHYTTDVVMAVLLTFLWYTSAPICIAAKWWAQLGNADPQPAEGQRESFVLIPRSALSGDVWLPSFCVPFCCINGKHHVISEHQLKLWEEETGADDP</sequence>
<dbReference type="EMBL" id="CAUJNA010000229">
    <property type="protein sequence ID" value="CAJ1374064.1"/>
    <property type="molecule type" value="Genomic_DNA"/>
</dbReference>
<organism evidence="4 5">
    <name type="scientific">Effrenium voratum</name>
    <dbReference type="NCBI Taxonomy" id="2562239"/>
    <lineage>
        <taxon>Eukaryota</taxon>
        <taxon>Sar</taxon>
        <taxon>Alveolata</taxon>
        <taxon>Dinophyceae</taxon>
        <taxon>Suessiales</taxon>
        <taxon>Symbiodiniaceae</taxon>
        <taxon>Effrenium</taxon>
    </lineage>
</organism>
<dbReference type="Pfam" id="PF14360">
    <property type="entry name" value="PAP2_C"/>
    <property type="match status" value="1"/>
</dbReference>
<dbReference type="Gene3D" id="3.90.960.10">
    <property type="entry name" value="YbaK/aminoacyl-tRNA synthetase-associated domain"/>
    <property type="match status" value="1"/>
</dbReference>
<reference evidence="4" key="1">
    <citation type="submission" date="2023-08" db="EMBL/GenBank/DDBJ databases">
        <authorList>
            <person name="Chen Y."/>
            <person name="Shah S."/>
            <person name="Dougan E. K."/>
            <person name="Thang M."/>
            <person name="Chan C."/>
        </authorList>
    </citation>
    <scope>NUCLEOTIDE SEQUENCE</scope>
</reference>
<comment type="caution">
    <text evidence="4">The sequence shown here is derived from an EMBL/GenBank/DDBJ whole genome shotgun (WGS) entry which is preliminary data.</text>
</comment>
<gene>
    <name evidence="4" type="ORF">EVOR1521_LOCUS3698</name>
</gene>
<feature type="region of interest" description="Disordered" evidence="1">
    <location>
        <begin position="26"/>
        <end position="50"/>
    </location>
</feature>
<evidence type="ECO:0000259" key="3">
    <source>
        <dbReference type="Pfam" id="PF14360"/>
    </source>
</evidence>
<dbReference type="PANTHER" id="PTHR30411:SF4">
    <property type="entry name" value="YBAK_AMINOACYL-TRNA SYNTHETASE-ASSOCIATED DOMAIN-CONTAINING PROTEIN"/>
    <property type="match status" value="1"/>
</dbReference>
<proteinExistence type="predicted"/>
<keyword evidence="2" id="KW-1133">Transmembrane helix</keyword>
<keyword evidence="5" id="KW-1185">Reference proteome</keyword>
<feature type="compositionally biased region" description="Basic and acidic residues" evidence="1">
    <location>
        <begin position="443"/>
        <end position="457"/>
    </location>
</feature>
<dbReference type="Proteomes" id="UP001178507">
    <property type="component" value="Unassembled WGS sequence"/>
</dbReference>
<evidence type="ECO:0000313" key="4">
    <source>
        <dbReference type="EMBL" id="CAJ1374064.1"/>
    </source>
</evidence>
<feature type="transmembrane region" description="Helical" evidence="2">
    <location>
        <begin position="485"/>
        <end position="511"/>
    </location>
</feature>
<feature type="region of interest" description="Disordered" evidence="1">
    <location>
        <begin position="443"/>
        <end position="462"/>
    </location>
</feature>
<feature type="transmembrane region" description="Helical" evidence="2">
    <location>
        <begin position="684"/>
        <end position="703"/>
    </location>
</feature>
<name>A0AA36HT85_9DINO</name>